<name>A0A0Q3Q044_AMAAE</name>
<evidence type="ECO:0000313" key="1">
    <source>
        <dbReference type="EMBL" id="KQK81556.1"/>
    </source>
</evidence>
<dbReference type="EMBL" id="LMAW01002325">
    <property type="protein sequence ID" value="KQK81556.1"/>
    <property type="molecule type" value="Genomic_DNA"/>
</dbReference>
<reference evidence="1 2" key="1">
    <citation type="submission" date="2015-10" db="EMBL/GenBank/DDBJ databases">
        <authorList>
            <person name="Gilbert D.G."/>
        </authorList>
    </citation>
    <scope>NUCLEOTIDE SEQUENCE [LARGE SCALE GENOMIC DNA]</scope>
    <source>
        <strain evidence="1">FVVF132</strain>
    </source>
</reference>
<sequence length="74" mass="8721">MLCPNFSTKTGTRWYKKLISCVTGNTDRNEMVQEADKLRGRVRGESTEYRSRKAIYLFQNWTNKVNNLYLQIPS</sequence>
<accession>A0A0Q3Q044</accession>
<evidence type="ECO:0000313" key="2">
    <source>
        <dbReference type="Proteomes" id="UP000051836"/>
    </source>
</evidence>
<keyword evidence="2" id="KW-1185">Reference proteome</keyword>
<dbReference type="AlphaFoldDB" id="A0A0Q3Q044"/>
<gene>
    <name evidence="1" type="ORF">AAES_80014</name>
</gene>
<proteinExistence type="predicted"/>
<dbReference type="Proteomes" id="UP000051836">
    <property type="component" value="Unassembled WGS sequence"/>
</dbReference>
<protein>
    <submittedName>
        <fullName evidence="1">Uncharacterized protein</fullName>
    </submittedName>
</protein>
<organism evidence="1 2">
    <name type="scientific">Amazona aestiva</name>
    <name type="common">Blue-fronted Amazon parrot</name>
    <dbReference type="NCBI Taxonomy" id="12930"/>
    <lineage>
        <taxon>Eukaryota</taxon>
        <taxon>Metazoa</taxon>
        <taxon>Chordata</taxon>
        <taxon>Craniata</taxon>
        <taxon>Vertebrata</taxon>
        <taxon>Euteleostomi</taxon>
        <taxon>Archelosauria</taxon>
        <taxon>Archosauria</taxon>
        <taxon>Dinosauria</taxon>
        <taxon>Saurischia</taxon>
        <taxon>Theropoda</taxon>
        <taxon>Coelurosauria</taxon>
        <taxon>Aves</taxon>
        <taxon>Neognathae</taxon>
        <taxon>Neoaves</taxon>
        <taxon>Telluraves</taxon>
        <taxon>Australaves</taxon>
        <taxon>Psittaciformes</taxon>
        <taxon>Psittacidae</taxon>
        <taxon>Amazona</taxon>
    </lineage>
</organism>
<comment type="caution">
    <text evidence="1">The sequence shown here is derived from an EMBL/GenBank/DDBJ whole genome shotgun (WGS) entry which is preliminary data.</text>
</comment>